<keyword evidence="4" id="KW-0143">Chaperone</keyword>
<comment type="subcellular location">
    <subcellularLocation>
        <location evidence="1">Membrane</location>
        <topology evidence="1">Lipid-anchor</topology>
    </subcellularLocation>
</comment>
<feature type="compositionally biased region" description="Polar residues" evidence="6">
    <location>
        <begin position="272"/>
        <end position="293"/>
    </location>
</feature>
<keyword evidence="2" id="KW-0472">Membrane</keyword>
<dbReference type="GO" id="GO:0005737">
    <property type="term" value="C:cytoplasm"/>
    <property type="evidence" value="ECO:0007669"/>
    <property type="project" value="UniProtKB-ARBA"/>
</dbReference>
<dbReference type="RefSeq" id="XP_047738157.1">
    <property type="nucleotide sequence ID" value="XM_047882201.1"/>
</dbReference>
<feature type="region of interest" description="Disordered" evidence="6">
    <location>
        <begin position="155"/>
        <end position="293"/>
    </location>
</feature>
<evidence type="ECO:0000313" key="9">
    <source>
        <dbReference type="RefSeq" id="XP_047738157.1"/>
    </source>
</evidence>
<dbReference type="InterPro" id="IPR036869">
    <property type="entry name" value="J_dom_sf"/>
</dbReference>
<gene>
    <name evidence="9" type="primary">LOC108668090</name>
</gene>
<dbReference type="GO" id="GO:1900073">
    <property type="term" value="P:regulation of neuromuscular synaptic transmission"/>
    <property type="evidence" value="ECO:0007669"/>
    <property type="project" value="TreeGrafter"/>
</dbReference>
<sequence>MDERRYSTTGESLYQTLGVPKESTPEEIKKTYRKLALKYHPDKNPNNPEAAEKFKEVNHAHRILSDQTKRNIYDTYGSLGLYIAEQFGEENVNTYFLVNSGWCKALCLFCGIATLGYFCCCCFCCCCNFCFGKCKPRPPEDSGDYQNLNADADLLPENQEPKNPSDPVTDQPKSSAAAPGIKEELEEEAARGGASGGSGQPVTQQPTSNPFKAGQAAGAAAGGQQWASEGPGVAPASNPFRAGQQQPPQQPVYAMPAPGQPTPPSNPFKAASENSSLNSAQQPTYTPGAGSNY</sequence>
<dbReference type="Proteomes" id="UP000694843">
    <property type="component" value="Unplaced"/>
</dbReference>
<evidence type="ECO:0000256" key="5">
    <source>
        <dbReference type="ARBA" id="ARBA00023288"/>
    </source>
</evidence>
<dbReference type="GO" id="GO:0061177">
    <property type="term" value="C:type Is terminal bouton"/>
    <property type="evidence" value="ECO:0007669"/>
    <property type="project" value="TreeGrafter"/>
</dbReference>
<dbReference type="PANTHER" id="PTHR44027">
    <property type="entry name" value="DNAJ HOMOLOG SUBFAMILY C MEMBER 5 HOMOLOG"/>
    <property type="match status" value="1"/>
</dbReference>
<keyword evidence="5" id="KW-0449">Lipoprotein</keyword>
<feature type="compositionally biased region" description="Polar residues" evidence="6">
    <location>
        <begin position="200"/>
        <end position="210"/>
    </location>
</feature>
<evidence type="ECO:0000256" key="2">
    <source>
        <dbReference type="ARBA" id="ARBA00023136"/>
    </source>
</evidence>
<accession>A0A979FN51</accession>
<keyword evidence="3" id="KW-0564">Palmitate</keyword>
<keyword evidence="8" id="KW-1185">Reference proteome</keyword>
<feature type="domain" description="J" evidence="7">
    <location>
        <begin position="12"/>
        <end position="77"/>
    </location>
</feature>
<feature type="compositionally biased region" description="Low complexity" evidence="6">
    <location>
        <begin position="213"/>
        <end position="225"/>
    </location>
</feature>
<evidence type="ECO:0000256" key="4">
    <source>
        <dbReference type="ARBA" id="ARBA00023186"/>
    </source>
</evidence>
<evidence type="ECO:0000256" key="1">
    <source>
        <dbReference type="ARBA" id="ARBA00004635"/>
    </source>
</evidence>
<evidence type="ECO:0000256" key="6">
    <source>
        <dbReference type="SAM" id="MobiDB-lite"/>
    </source>
</evidence>
<name>A0A979FN51_HYAAZ</name>
<reference evidence="9" key="1">
    <citation type="submission" date="2025-08" db="UniProtKB">
        <authorList>
            <consortium name="RefSeq"/>
        </authorList>
    </citation>
    <scope>IDENTIFICATION</scope>
    <source>
        <tissue evidence="9">Whole organism</tissue>
    </source>
</reference>
<dbReference type="SUPFAM" id="SSF46565">
    <property type="entry name" value="Chaperone J-domain"/>
    <property type="match status" value="1"/>
</dbReference>
<dbReference type="GO" id="GO:0016020">
    <property type="term" value="C:membrane"/>
    <property type="evidence" value="ECO:0007669"/>
    <property type="project" value="UniProtKB-SubCell"/>
</dbReference>
<protein>
    <submittedName>
        <fullName evidence="9">DnaJ homolog subfamily C member 5 isoform X2</fullName>
    </submittedName>
</protein>
<evidence type="ECO:0000259" key="7">
    <source>
        <dbReference type="PROSITE" id="PS50076"/>
    </source>
</evidence>
<evidence type="ECO:0000256" key="3">
    <source>
        <dbReference type="ARBA" id="ARBA00023139"/>
    </source>
</evidence>
<dbReference type="Gene3D" id="1.10.287.110">
    <property type="entry name" value="DnaJ domain"/>
    <property type="match status" value="1"/>
</dbReference>
<organism evidence="8 9">
    <name type="scientific">Hyalella azteca</name>
    <name type="common">Amphipod</name>
    <dbReference type="NCBI Taxonomy" id="294128"/>
    <lineage>
        <taxon>Eukaryota</taxon>
        <taxon>Metazoa</taxon>
        <taxon>Ecdysozoa</taxon>
        <taxon>Arthropoda</taxon>
        <taxon>Crustacea</taxon>
        <taxon>Multicrustacea</taxon>
        <taxon>Malacostraca</taxon>
        <taxon>Eumalacostraca</taxon>
        <taxon>Peracarida</taxon>
        <taxon>Amphipoda</taxon>
        <taxon>Senticaudata</taxon>
        <taxon>Talitrida</taxon>
        <taxon>Talitroidea</taxon>
        <taxon>Hyalellidae</taxon>
        <taxon>Hyalella</taxon>
    </lineage>
</organism>
<dbReference type="GeneID" id="108668090"/>
<dbReference type="Pfam" id="PF00226">
    <property type="entry name" value="DnaJ"/>
    <property type="match status" value="1"/>
</dbReference>
<dbReference type="InterPro" id="IPR051434">
    <property type="entry name" value="DnaJ_C_subfamily_member5"/>
</dbReference>
<dbReference type="CDD" id="cd06257">
    <property type="entry name" value="DnaJ"/>
    <property type="match status" value="1"/>
</dbReference>
<dbReference type="PRINTS" id="PR00625">
    <property type="entry name" value="JDOMAIN"/>
</dbReference>
<dbReference type="PANTHER" id="PTHR44027:SF7">
    <property type="entry name" value="DNAJ HOMOLOG SUBFAMILY C MEMBER 5 HOMOLOG"/>
    <property type="match status" value="1"/>
</dbReference>
<dbReference type="InterPro" id="IPR001623">
    <property type="entry name" value="DnaJ_domain"/>
</dbReference>
<evidence type="ECO:0000313" key="8">
    <source>
        <dbReference type="Proteomes" id="UP000694843"/>
    </source>
</evidence>
<dbReference type="AlphaFoldDB" id="A0A979FN51"/>
<dbReference type="CTD" id="40459"/>
<dbReference type="SMART" id="SM00271">
    <property type="entry name" value="DnaJ"/>
    <property type="match status" value="1"/>
</dbReference>
<dbReference type="FunFam" id="1.10.287.110:FF:000017">
    <property type="entry name" value="dnaJ homolog subfamily C member 5"/>
    <property type="match status" value="1"/>
</dbReference>
<proteinExistence type="predicted"/>
<dbReference type="PROSITE" id="PS50076">
    <property type="entry name" value="DNAJ_2"/>
    <property type="match status" value="1"/>
</dbReference>